<dbReference type="AlphaFoldDB" id="E6Q1N8"/>
<keyword evidence="1" id="KW-0812">Transmembrane</keyword>
<protein>
    <submittedName>
        <fullName evidence="2">Uncharacterized protein</fullName>
    </submittedName>
</protein>
<dbReference type="EMBL" id="CABO01000013">
    <property type="protein sequence ID" value="CBI01098.1"/>
    <property type="molecule type" value="Genomic_DNA"/>
</dbReference>
<sequence length="72" mass="7993">MPRSIIDTESSRPIYRRRLLLRAIVVAVVLIGAMLGFWMLHRATPARVSQGKIGAGRNLSQLALKETSCFVV</sequence>
<reference evidence="2" key="1">
    <citation type="submission" date="2009-10" db="EMBL/GenBank/DDBJ databases">
        <title>Diversity of trophic interactions inside an arsenic-rich microbial ecosystem.</title>
        <authorList>
            <person name="Bertin P.N."/>
            <person name="Heinrich-Salmeron A."/>
            <person name="Pelletier E."/>
            <person name="Goulhen-Chollet F."/>
            <person name="Arsene-Ploetze F."/>
            <person name="Gallien S."/>
            <person name="Calteau A."/>
            <person name="Vallenet D."/>
            <person name="Casiot C."/>
            <person name="Chane-Woon-Ming B."/>
            <person name="Giloteaux L."/>
            <person name="Barakat M."/>
            <person name="Bonnefoy V."/>
            <person name="Bruneel O."/>
            <person name="Chandler M."/>
            <person name="Cleiss J."/>
            <person name="Duran R."/>
            <person name="Elbaz-Poulichet F."/>
            <person name="Fonknechten N."/>
            <person name="Lauga B."/>
            <person name="Mornico D."/>
            <person name="Ortet P."/>
            <person name="Schaeffer C."/>
            <person name="Siguier P."/>
            <person name="Alexander Thil Smith A."/>
            <person name="Van Dorsselaer A."/>
            <person name="Weissenbach J."/>
            <person name="Medigue C."/>
            <person name="Le Paslier D."/>
        </authorList>
    </citation>
    <scope>NUCLEOTIDE SEQUENCE</scope>
</reference>
<evidence type="ECO:0000256" key="1">
    <source>
        <dbReference type="SAM" id="Phobius"/>
    </source>
</evidence>
<comment type="caution">
    <text evidence="2">The sequence shown here is derived from an EMBL/GenBank/DDBJ whole genome shotgun (WGS) entry which is preliminary data.</text>
</comment>
<proteinExistence type="predicted"/>
<feature type="transmembrane region" description="Helical" evidence="1">
    <location>
        <begin position="20"/>
        <end position="40"/>
    </location>
</feature>
<name>E6Q1N8_9ZZZZ</name>
<evidence type="ECO:0000313" key="2">
    <source>
        <dbReference type="EMBL" id="CBI01098.1"/>
    </source>
</evidence>
<keyword evidence="1" id="KW-0472">Membrane</keyword>
<gene>
    <name evidence="2" type="ORF">CARN4_0451</name>
</gene>
<accession>E6Q1N8</accession>
<organism evidence="2">
    <name type="scientific">mine drainage metagenome</name>
    <dbReference type="NCBI Taxonomy" id="410659"/>
    <lineage>
        <taxon>unclassified sequences</taxon>
        <taxon>metagenomes</taxon>
        <taxon>ecological metagenomes</taxon>
    </lineage>
</organism>
<keyword evidence="1" id="KW-1133">Transmembrane helix</keyword>